<geneLocation type="plasmid" evidence="2">
    <name>psmr5</name>
</geneLocation>
<name>A0A1W6KG02_9GAMM</name>
<dbReference type="Proteomes" id="UP000193100">
    <property type="component" value="Plasmid pSMR5"/>
</dbReference>
<dbReference type="EMBL" id="CP020932">
    <property type="protein sequence ID" value="ARM86365.1"/>
    <property type="molecule type" value="Genomic_DNA"/>
</dbReference>
<evidence type="ECO:0000313" key="2">
    <source>
        <dbReference type="Proteomes" id="UP000193100"/>
    </source>
</evidence>
<sequence length="144" mass="15887">MPRCLNVLETLSSAEAVTMCLEEDPMDRVLLFTSDLSPNEFDESLAVRADNSVLVIRSIRESGATDIDQFAQALRSENPVPETLPGEIAVIGSEDLRDRFGRKVPADVEALLFEAEDKTEARRLTWAGGYEGLYVLSTHVSAEK</sequence>
<dbReference type="AlphaFoldDB" id="A0A1W6KG02"/>
<reference evidence="1 2" key="1">
    <citation type="submission" date="2017-04" db="EMBL/GenBank/DDBJ databases">
        <title>Genome Sequence of Marinobacter salarius strain SMR5 Isolated from a culture of the Diatom Skeletonema marinoi.</title>
        <authorList>
            <person name="Topel M."/>
            <person name="Pinder M.I.M."/>
            <person name="Johansson O.N."/>
            <person name="Kourtchenko O."/>
            <person name="Godhe A."/>
            <person name="Clarke A.K."/>
        </authorList>
    </citation>
    <scope>NUCLEOTIDE SEQUENCE [LARGE SCALE GENOMIC DNA]</scope>
    <source>
        <strain evidence="1 2">SMR5</strain>
        <plasmid evidence="2">Plasmid psmr5</plasmid>
    </source>
</reference>
<proteinExistence type="predicted"/>
<organism evidence="1 2">
    <name type="scientific">Marinobacter salarius</name>
    <dbReference type="NCBI Taxonomy" id="1420917"/>
    <lineage>
        <taxon>Bacteria</taxon>
        <taxon>Pseudomonadati</taxon>
        <taxon>Pseudomonadota</taxon>
        <taxon>Gammaproteobacteria</taxon>
        <taxon>Pseudomonadales</taxon>
        <taxon>Marinobacteraceae</taxon>
        <taxon>Marinobacter</taxon>
    </lineage>
</organism>
<keyword evidence="1" id="KW-0614">Plasmid</keyword>
<protein>
    <submittedName>
        <fullName evidence="1">Uncharacterized protein</fullName>
    </submittedName>
</protein>
<gene>
    <name evidence="1" type="ORF">MARSALSMR5_04348</name>
</gene>
<accession>A0A1W6KG02</accession>
<evidence type="ECO:0000313" key="1">
    <source>
        <dbReference type="EMBL" id="ARM86365.1"/>
    </source>
</evidence>